<reference evidence="3" key="3">
    <citation type="submission" date="2018-08" db="UniProtKB">
        <authorList>
            <consortium name="EnsemblPlants"/>
        </authorList>
    </citation>
    <scope>IDENTIFICATION</scope>
    <source>
        <strain evidence="3">cv. Bd21</strain>
    </source>
</reference>
<keyword evidence="4" id="KW-1185">Reference proteome</keyword>
<evidence type="ECO:0000313" key="3">
    <source>
        <dbReference type="EnsemblPlants" id="KQK15417"/>
    </source>
</evidence>
<organism evidence="2">
    <name type="scientific">Brachypodium distachyon</name>
    <name type="common">Purple false brome</name>
    <name type="synonym">Trachynia distachya</name>
    <dbReference type="NCBI Taxonomy" id="15368"/>
    <lineage>
        <taxon>Eukaryota</taxon>
        <taxon>Viridiplantae</taxon>
        <taxon>Streptophyta</taxon>
        <taxon>Embryophyta</taxon>
        <taxon>Tracheophyta</taxon>
        <taxon>Spermatophyta</taxon>
        <taxon>Magnoliopsida</taxon>
        <taxon>Liliopsida</taxon>
        <taxon>Poales</taxon>
        <taxon>Poaceae</taxon>
        <taxon>BOP clade</taxon>
        <taxon>Pooideae</taxon>
        <taxon>Stipodae</taxon>
        <taxon>Brachypodieae</taxon>
        <taxon>Brachypodium</taxon>
    </lineage>
</organism>
<dbReference type="ExpressionAtlas" id="A0A0Q3KW40">
    <property type="expression patterns" value="baseline"/>
</dbReference>
<feature type="region of interest" description="Disordered" evidence="1">
    <location>
        <begin position="1"/>
        <end position="36"/>
    </location>
</feature>
<dbReference type="AlphaFoldDB" id="A0A0Q3KW40"/>
<evidence type="ECO:0000313" key="4">
    <source>
        <dbReference type="Proteomes" id="UP000008810"/>
    </source>
</evidence>
<protein>
    <submittedName>
        <fullName evidence="2 3">Uncharacterized protein</fullName>
    </submittedName>
</protein>
<evidence type="ECO:0000256" key="1">
    <source>
        <dbReference type="SAM" id="MobiDB-lite"/>
    </source>
</evidence>
<feature type="region of interest" description="Disordered" evidence="1">
    <location>
        <begin position="90"/>
        <end position="175"/>
    </location>
</feature>
<gene>
    <name evidence="2" type="ORF">BRADI_1g22642v3</name>
</gene>
<feature type="compositionally biased region" description="Basic and acidic residues" evidence="1">
    <location>
        <begin position="124"/>
        <end position="137"/>
    </location>
</feature>
<dbReference type="InParanoid" id="A0A0Q3KW40"/>
<feature type="compositionally biased region" description="Pro residues" evidence="1">
    <location>
        <begin position="109"/>
        <end position="122"/>
    </location>
</feature>
<sequence length="371" mass="39850">MIRTLGGHTQLGMHVPLIATPPPEQRATNKKKDTCTGPQARCLPPCPGLLFFFRALLLSFPPFLLAAAAQQPGGGDWAWASARSSFRAISASRAHPKAPPPRGTAIPASPRPHAPPPDPQPPLERCRVREALRDRPSSRAPASSSAGSGASPDPDPRPRAPPPPPPPPPAPPREAATDLAYASRRLELPRVAALCRLPHAAVAGFPKPRIRPADAAILLPVLTRTRRVPWSAPPSPYEPDPRPQPARCSSLAATDRCSRAVPGFCALSLPNCCGALGYARVSADASMATQALVDAEGRFLDDSASWDPSMPPPNILRRTKLYISQRAPRRAHRRLCAALLPRHRRLGLVHGHRSGGRPHSLLVRRRPRGVC</sequence>
<feature type="region of interest" description="Disordered" evidence="1">
    <location>
        <begin position="350"/>
        <end position="371"/>
    </location>
</feature>
<dbReference type="EnsemblPlants" id="KQK15417">
    <property type="protein sequence ID" value="KQK15417"/>
    <property type="gene ID" value="BRADI_1g22642v3"/>
</dbReference>
<reference evidence="2" key="2">
    <citation type="submission" date="2017-06" db="EMBL/GenBank/DDBJ databases">
        <title>WGS assembly of Brachypodium distachyon.</title>
        <authorList>
            <consortium name="The International Brachypodium Initiative"/>
            <person name="Lucas S."/>
            <person name="Harmon-Smith M."/>
            <person name="Lail K."/>
            <person name="Tice H."/>
            <person name="Grimwood J."/>
            <person name="Bruce D."/>
            <person name="Barry K."/>
            <person name="Shu S."/>
            <person name="Lindquist E."/>
            <person name="Wang M."/>
            <person name="Pitluck S."/>
            <person name="Vogel J.P."/>
            <person name="Garvin D.F."/>
            <person name="Mockler T.C."/>
            <person name="Schmutz J."/>
            <person name="Rokhsar D."/>
            <person name="Bevan M.W."/>
        </authorList>
    </citation>
    <scope>NUCLEOTIDE SEQUENCE</scope>
    <source>
        <strain evidence="2">Bd21</strain>
    </source>
</reference>
<dbReference type="Proteomes" id="UP000008810">
    <property type="component" value="Chromosome 1"/>
</dbReference>
<dbReference type="OrthoDB" id="1912480at2759"/>
<reference evidence="2 3" key="1">
    <citation type="journal article" date="2010" name="Nature">
        <title>Genome sequencing and analysis of the model grass Brachypodium distachyon.</title>
        <authorList>
            <consortium name="International Brachypodium Initiative"/>
        </authorList>
    </citation>
    <scope>NUCLEOTIDE SEQUENCE [LARGE SCALE GENOMIC DNA]</scope>
    <source>
        <strain evidence="2 3">Bd21</strain>
    </source>
</reference>
<dbReference type="Gramene" id="KQK15417">
    <property type="protein sequence ID" value="KQK15417"/>
    <property type="gene ID" value="BRADI_1g22642v3"/>
</dbReference>
<name>A0A0Q3KW40_BRADI</name>
<dbReference type="EMBL" id="CM000880">
    <property type="protein sequence ID" value="KQK15417.2"/>
    <property type="molecule type" value="Genomic_DNA"/>
</dbReference>
<feature type="compositionally biased region" description="Low complexity" evidence="1">
    <location>
        <begin position="138"/>
        <end position="152"/>
    </location>
</feature>
<evidence type="ECO:0000313" key="2">
    <source>
        <dbReference type="EMBL" id="KQK15417.2"/>
    </source>
</evidence>
<accession>A0A0Q3KW40</accession>
<proteinExistence type="predicted"/>
<feature type="compositionally biased region" description="Pro residues" evidence="1">
    <location>
        <begin position="159"/>
        <end position="172"/>
    </location>
</feature>